<dbReference type="SUPFAM" id="SSF161098">
    <property type="entry name" value="MetI-like"/>
    <property type="match status" value="1"/>
</dbReference>
<feature type="transmembrane region" description="Helical" evidence="7">
    <location>
        <begin position="114"/>
        <end position="135"/>
    </location>
</feature>
<keyword evidence="12" id="KW-1185">Reference proteome</keyword>
<keyword evidence="6 7" id="KW-0472">Membrane</keyword>
<feature type="transmembrane region" description="Helical" evidence="7">
    <location>
        <begin position="249"/>
        <end position="270"/>
    </location>
</feature>
<dbReference type="InterPro" id="IPR000515">
    <property type="entry name" value="MetI-like"/>
</dbReference>
<dbReference type="GO" id="GO:0005886">
    <property type="term" value="C:plasma membrane"/>
    <property type="evidence" value="ECO:0007669"/>
    <property type="project" value="UniProtKB-SubCell"/>
</dbReference>
<dbReference type="Proteomes" id="UP000500870">
    <property type="component" value="Chromosome 3"/>
</dbReference>
<accession>A0A1L9CMA6</accession>
<feature type="transmembrane region" description="Helical" evidence="7">
    <location>
        <begin position="77"/>
        <end position="102"/>
    </location>
</feature>
<dbReference type="PANTHER" id="PTHR32243:SF18">
    <property type="entry name" value="INNER MEMBRANE ABC TRANSPORTER PERMEASE PROTEIN YCJP"/>
    <property type="match status" value="1"/>
</dbReference>
<dbReference type="Proteomes" id="UP001155820">
    <property type="component" value="Unassembled WGS sequence"/>
</dbReference>
<dbReference type="EMBL" id="CP050899">
    <property type="protein sequence ID" value="QIX24706.1"/>
    <property type="molecule type" value="Genomic_DNA"/>
</dbReference>
<proteinExistence type="inferred from homology"/>
<sequence length="285" mass="30864">MSTVATSSGLSSFFSGKPLRFIAASILLINGLFPAIWILFTSLKTEAELTVKPITWFPHAPTLANYMQAFSDQPLHLFLFNSFMVALLSTALTILISVLAAYALARLNLKYRALILSLIIAVSTFPLVTLLVPLFEIMRALNLLNSWTALILPYTVLSLPVCTLMLVSFFESIPRDLENAAMIDGCTRIGALFKVVVPLCAPGVFTAGILAFVNAWDEFLLALSFNSNPALRTLPVGIQLYQGEFAFPWPVISAALVVGIVPVAILIVIFQERVVSGLTAGGLKG</sequence>
<dbReference type="AlphaFoldDB" id="A0A1L9CMA6"/>
<gene>
    <name evidence="9" type="ORF">FOB26_07105</name>
    <name evidence="10" type="ORF">FOB41_26935</name>
</gene>
<feature type="transmembrane region" description="Helical" evidence="7">
    <location>
        <begin position="21"/>
        <end position="40"/>
    </location>
</feature>
<dbReference type="Pfam" id="PF00528">
    <property type="entry name" value="BPD_transp_1"/>
    <property type="match status" value="1"/>
</dbReference>
<feature type="transmembrane region" description="Helical" evidence="7">
    <location>
        <begin position="191"/>
        <end position="216"/>
    </location>
</feature>
<evidence type="ECO:0000313" key="10">
    <source>
        <dbReference type="EMBL" id="QIX24706.1"/>
    </source>
</evidence>
<dbReference type="RefSeq" id="WP_004438712.1">
    <property type="nucleotide sequence ID" value="NZ_CP050899.1"/>
</dbReference>
<evidence type="ECO:0000313" key="9">
    <source>
        <dbReference type="EMBL" id="NRF18842.1"/>
    </source>
</evidence>
<protein>
    <submittedName>
        <fullName evidence="9">Carbohydrate ABC transporter permease</fullName>
    </submittedName>
</protein>
<evidence type="ECO:0000256" key="2">
    <source>
        <dbReference type="ARBA" id="ARBA00022448"/>
    </source>
</evidence>
<dbReference type="InterPro" id="IPR050901">
    <property type="entry name" value="BP-dep_ABC_trans_perm"/>
</dbReference>
<evidence type="ECO:0000256" key="5">
    <source>
        <dbReference type="ARBA" id="ARBA00022989"/>
    </source>
</evidence>
<evidence type="ECO:0000259" key="8">
    <source>
        <dbReference type="PROSITE" id="PS50928"/>
    </source>
</evidence>
<reference evidence="9" key="1">
    <citation type="submission" date="2019-07" db="EMBL/GenBank/DDBJ databases">
        <title>FDA dAtabase for Regulatory Grade micrObial Sequences (FDA-ARGOS): Supporting development and validation of Infectious Disease Dx tests.</title>
        <authorList>
            <person name="Bachman M."/>
            <person name="Young C."/>
            <person name="Tallon L."/>
            <person name="Sadzewicz L."/>
            <person name="Vavikolanu K."/>
            <person name="Mehta A."/>
            <person name="Aluvathingal J."/>
            <person name="Nadendla S."/>
            <person name="Nandy P."/>
            <person name="Geyer C."/>
            <person name="Yan Y."/>
            <person name="Sichtig H."/>
        </authorList>
    </citation>
    <scope>NUCLEOTIDE SEQUENCE</scope>
    <source>
        <strain evidence="9">FDAARGOS_618</strain>
    </source>
</reference>
<dbReference type="EMBL" id="JABRWM010000006">
    <property type="protein sequence ID" value="NRF18842.1"/>
    <property type="molecule type" value="Genomic_DNA"/>
</dbReference>
<feature type="domain" description="ABC transmembrane type-1" evidence="8">
    <location>
        <begin position="79"/>
        <end position="270"/>
    </location>
</feature>
<evidence type="ECO:0000313" key="12">
    <source>
        <dbReference type="Proteomes" id="UP001155820"/>
    </source>
</evidence>
<feature type="transmembrane region" description="Helical" evidence="7">
    <location>
        <begin position="147"/>
        <end position="170"/>
    </location>
</feature>
<comment type="subcellular location">
    <subcellularLocation>
        <location evidence="1 7">Cell membrane</location>
        <topology evidence="1 7">Multi-pass membrane protein</topology>
    </subcellularLocation>
</comment>
<dbReference type="PROSITE" id="PS50928">
    <property type="entry name" value="ABC_TM1"/>
    <property type="match status" value="1"/>
</dbReference>
<comment type="similarity">
    <text evidence="7">Belongs to the binding-protein-dependent transport system permease family.</text>
</comment>
<evidence type="ECO:0000313" key="11">
    <source>
        <dbReference type="Proteomes" id="UP000500870"/>
    </source>
</evidence>
<dbReference type="InterPro" id="IPR035906">
    <property type="entry name" value="MetI-like_sf"/>
</dbReference>
<evidence type="ECO:0000256" key="4">
    <source>
        <dbReference type="ARBA" id="ARBA00022692"/>
    </source>
</evidence>
<evidence type="ECO:0000256" key="1">
    <source>
        <dbReference type="ARBA" id="ARBA00004651"/>
    </source>
</evidence>
<name>A0A1L9CMA6_9HYPH</name>
<dbReference type="CDD" id="cd06261">
    <property type="entry name" value="TM_PBP2"/>
    <property type="match status" value="1"/>
</dbReference>
<keyword evidence="2 7" id="KW-0813">Transport</keyword>
<dbReference type="GO" id="GO:0055085">
    <property type="term" value="P:transmembrane transport"/>
    <property type="evidence" value="ECO:0007669"/>
    <property type="project" value="InterPro"/>
</dbReference>
<dbReference type="PANTHER" id="PTHR32243">
    <property type="entry name" value="MALTOSE TRANSPORT SYSTEM PERMEASE-RELATED"/>
    <property type="match status" value="1"/>
</dbReference>
<keyword evidence="3" id="KW-1003">Cell membrane</keyword>
<dbReference type="Gene3D" id="1.10.3720.10">
    <property type="entry name" value="MetI-like"/>
    <property type="match status" value="1"/>
</dbReference>
<organism evidence="9 12">
    <name type="scientific">Agrobacterium pusense</name>
    <dbReference type="NCBI Taxonomy" id="648995"/>
    <lineage>
        <taxon>Bacteria</taxon>
        <taxon>Pseudomonadati</taxon>
        <taxon>Pseudomonadota</taxon>
        <taxon>Alphaproteobacteria</taxon>
        <taxon>Hyphomicrobiales</taxon>
        <taxon>Rhizobiaceae</taxon>
        <taxon>Rhizobium/Agrobacterium group</taxon>
        <taxon>Agrobacterium</taxon>
    </lineage>
</organism>
<reference evidence="10 11" key="2">
    <citation type="submission" date="2020-04" db="EMBL/GenBank/DDBJ databases">
        <title>FDA dAtabase for Regulatory Grade micrObial Sequences (FDA-ARGOS): Supporting development and validation of Infectious Disease Dx tests.</title>
        <authorList>
            <person name="Sciortino C."/>
            <person name="Tallon L."/>
            <person name="Sadzewicz L."/>
            <person name="Vavikolanu K."/>
            <person name="Mehta A."/>
            <person name="Aluvathingal J."/>
            <person name="Nadendla S."/>
            <person name="Nandy P."/>
            <person name="Geyer C."/>
            <person name="Yan Y."/>
            <person name="Sichtig H."/>
        </authorList>
    </citation>
    <scope>NUCLEOTIDE SEQUENCE [LARGE SCALE GENOMIC DNA]</scope>
    <source>
        <strain evidence="10 11">FDAARGOS_633</strain>
    </source>
</reference>
<keyword evidence="4 7" id="KW-0812">Transmembrane</keyword>
<keyword evidence="5 7" id="KW-1133">Transmembrane helix</keyword>
<evidence type="ECO:0000256" key="6">
    <source>
        <dbReference type="ARBA" id="ARBA00023136"/>
    </source>
</evidence>
<evidence type="ECO:0000256" key="3">
    <source>
        <dbReference type="ARBA" id="ARBA00022475"/>
    </source>
</evidence>
<evidence type="ECO:0000256" key="7">
    <source>
        <dbReference type="RuleBase" id="RU363032"/>
    </source>
</evidence>